<dbReference type="InterPro" id="IPR036051">
    <property type="entry name" value="KRAB_dom_sf"/>
</dbReference>
<feature type="region of interest" description="Disordered" evidence="1">
    <location>
        <begin position="218"/>
        <end position="260"/>
    </location>
</feature>
<accession>A0A8C5M9J2</accession>
<keyword evidence="4" id="KW-1185">Reference proteome</keyword>
<name>A0A8C5M9J2_9ANUR</name>
<dbReference type="InterPro" id="IPR001909">
    <property type="entry name" value="KRAB"/>
</dbReference>
<evidence type="ECO:0000313" key="3">
    <source>
        <dbReference type="Ensembl" id="ENSLLEP00000008795.1"/>
    </source>
</evidence>
<protein>
    <recommendedName>
        <fullName evidence="2">KRAB domain-containing protein</fullName>
    </recommendedName>
</protein>
<feature type="region of interest" description="Disordered" evidence="1">
    <location>
        <begin position="193"/>
        <end position="212"/>
    </location>
</feature>
<reference evidence="3" key="2">
    <citation type="submission" date="2025-09" db="UniProtKB">
        <authorList>
            <consortium name="Ensembl"/>
        </authorList>
    </citation>
    <scope>IDENTIFICATION</scope>
</reference>
<dbReference type="Proteomes" id="UP000694569">
    <property type="component" value="Unplaced"/>
</dbReference>
<dbReference type="GeneTree" id="ENSGT01010000228650"/>
<dbReference type="Ensembl" id="ENSLLET00000009140.1">
    <property type="protein sequence ID" value="ENSLLEP00000008795.1"/>
    <property type="gene ID" value="ENSLLEG00000005617.1"/>
</dbReference>
<dbReference type="Gene3D" id="6.10.140.140">
    <property type="match status" value="1"/>
</dbReference>
<feature type="region of interest" description="Disordered" evidence="1">
    <location>
        <begin position="113"/>
        <end position="144"/>
    </location>
</feature>
<organism evidence="3 4">
    <name type="scientific">Leptobrachium leishanense</name>
    <name type="common">Leishan spiny toad</name>
    <dbReference type="NCBI Taxonomy" id="445787"/>
    <lineage>
        <taxon>Eukaryota</taxon>
        <taxon>Metazoa</taxon>
        <taxon>Chordata</taxon>
        <taxon>Craniata</taxon>
        <taxon>Vertebrata</taxon>
        <taxon>Euteleostomi</taxon>
        <taxon>Amphibia</taxon>
        <taxon>Batrachia</taxon>
        <taxon>Anura</taxon>
        <taxon>Pelobatoidea</taxon>
        <taxon>Megophryidae</taxon>
        <taxon>Leptobrachium</taxon>
    </lineage>
</organism>
<dbReference type="GO" id="GO:0006355">
    <property type="term" value="P:regulation of DNA-templated transcription"/>
    <property type="evidence" value="ECO:0007669"/>
    <property type="project" value="InterPro"/>
</dbReference>
<sequence length="423" mass="48401">MNPDTARDPLSQRILDLTLEMIFLLTGEVDMKVHLHSGIHEQNHEKILELSNQVIRLLTREVPIRCEDVTVYLSMEEWEYVERHKDLYEDVMMENHQLVITLDKSDIGTENLTSNDETFIDDETQGGAESATNTEREHLASEERHVPEKDIYPMAVLTEYPTTDIKEEPASFKEENLTDYVIYKAGENTQTDYTSRYTGTASDSHPPTHTQSQYLSEDFKNESPSGEEGNLPNTNTHRPPGHTQKECKSDNTGEYLTKSNPMEINHNKSLTEPIKPDQSIYTKNLILNNLLYEEHSVPPYTVGMSSTVSLTQIVEKKDYVLLLLLMGKILLSSQPLNTNMFRLKNNHSHALNARDILQTTLFFIRISEFTQGENHLNALSVGNVLVRARILRRIKEFTRENVHLSALNVESVLPRLRLLQGIS</sequence>
<evidence type="ECO:0000313" key="4">
    <source>
        <dbReference type="Proteomes" id="UP000694569"/>
    </source>
</evidence>
<dbReference type="Pfam" id="PF01352">
    <property type="entry name" value="KRAB"/>
    <property type="match status" value="1"/>
</dbReference>
<feature type="domain" description="KRAB" evidence="2">
    <location>
        <begin position="64"/>
        <end position="142"/>
    </location>
</feature>
<dbReference type="CDD" id="cd07765">
    <property type="entry name" value="KRAB_A-box"/>
    <property type="match status" value="1"/>
</dbReference>
<feature type="compositionally biased region" description="Basic and acidic residues" evidence="1">
    <location>
        <begin position="134"/>
        <end position="144"/>
    </location>
</feature>
<dbReference type="PANTHER" id="PTHR14947:SF25">
    <property type="entry name" value="C2H2-TYPE DOMAIN-CONTAINING PROTEIN"/>
    <property type="match status" value="1"/>
</dbReference>
<dbReference type="PANTHER" id="PTHR14947">
    <property type="entry name" value="ZINC FINGER PROTEIN"/>
    <property type="match status" value="1"/>
</dbReference>
<proteinExistence type="predicted"/>
<reference evidence="3" key="1">
    <citation type="submission" date="2025-08" db="UniProtKB">
        <authorList>
            <consortium name="Ensembl"/>
        </authorList>
    </citation>
    <scope>IDENTIFICATION</scope>
</reference>
<dbReference type="PROSITE" id="PS50805">
    <property type="entry name" value="KRAB"/>
    <property type="match status" value="1"/>
</dbReference>
<evidence type="ECO:0000256" key="1">
    <source>
        <dbReference type="SAM" id="MobiDB-lite"/>
    </source>
</evidence>
<evidence type="ECO:0000259" key="2">
    <source>
        <dbReference type="PROSITE" id="PS50805"/>
    </source>
</evidence>
<dbReference type="AlphaFoldDB" id="A0A8C5M9J2"/>
<dbReference type="SUPFAM" id="SSF109640">
    <property type="entry name" value="KRAB domain (Kruppel-associated box)"/>
    <property type="match status" value="1"/>
</dbReference>
<dbReference type="InterPro" id="IPR039938">
    <property type="entry name" value="Sp4-like"/>
</dbReference>